<dbReference type="STRING" id="7209.A0A1I7VAS2"/>
<name>A0A1I7VAS2_LOALO</name>
<organism evidence="2 3">
    <name type="scientific">Loa loa</name>
    <name type="common">Eye worm</name>
    <name type="synonym">Filaria loa</name>
    <dbReference type="NCBI Taxonomy" id="7209"/>
    <lineage>
        <taxon>Eukaryota</taxon>
        <taxon>Metazoa</taxon>
        <taxon>Ecdysozoa</taxon>
        <taxon>Nematoda</taxon>
        <taxon>Chromadorea</taxon>
        <taxon>Rhabditida</taxon>
        <taxon>Spirurina</taxon>
        <taxon>Spiruromorpha</taxon>
        <taxon>Filarioidea</taxon>
        <taxon>Onchocercidae</taxon>
        <taxon>Loa</taxon>
    </lineage>
</organism>
<dbReference type="AlphaFoldDB" id="A0A1I7VAS2"/>
<dbReference type="PANTHER" id="PTHR47331">
    <property type="entry name" value="PHD-TYPE DOMAIN-CONTAINING PROTEIN"/>
    <property type="match status" value="1"/>
</dbReference>
<accession>A0A1I7VAS2</accession>
<evidence type="ECO:0000313" key="3">
    <source>
        <dbReference type="WBParaSite" id="EN70_11758"/>
    </source>
</evidence>
<reference evidence="2" key="1">
    <citation type="submission" date="2012-04" db="EMBL/GenBank/DDBJ databases">
        <title>The Genome Sequence of Loa loa.</title>
        <authorList>
            <consortium name="The Broad Institute Genome Sequencing Platform"/>
            <consortium name="Broad Institute Genome Sequencing Center for Infectious Disease"/>
            <person name="Nutman T.B."/>
            <person name="Fink D.L."/>
            <person name="Russ C."/>
            <person name="Young S."/>
            <person name="Zeng Q."/>
            <person name="Gargeya S."/>
            <person name="Alvarado L."/>
            <person name="Berlin A."/>
            <person name="Chapman S.B."/>
            <person name="Chen Z."/>
            <person name="Freedman E."/>
            <person name="Gellesch M."/>
            <person name="Goldberg J."/>
            <person name="Griggs A."/>
            <person name="Gujja S."/>
            <person name="Heilman E.R."/>
            <person name="Heiman D."/>
            <person name="Howarth C."/>
            <person name="Mehta T."/>
            <person name="Neiman D."/>
            <person name="Pearson M."/>
            <person name="Roberts A."/>
            <person name="Saif S."/>
            <person name="Shea T."/>
            <person name="Shenoy N."/>
            <person name="Sisk P."/>
            <person name="Stolte C."/>
            <person name="Sykes S."/>
            <person name="White J."/>
            <person name="Yandava C."/>
            <person name="Haas B."/>
            <person name="Henn M.R."/>
            <person name="Nusbaum C."/>
            <person name="Birren B."/>
        </authorList>
    </citation>
    <scope>NUCLEOTIDE SEQUENCE [LARGE SCALE GENOMIC DNA]</scope>
</reference>
<dbReference type="Gene3D" id="1.10.340.70">
    <property type="match status" value="1"/>
</dbReference>
<proteinExistence type="predicted"/>
<reference evidence="3" key="2">
    <citation type="submission" date="2016-11" db="UniProtKB">
        <authorList>
            <consortium name="WormBaseParasite"/>
        </authorList>
    </citation>
    <scope>IDENTIFICATION</scope>
</reference>
<sequence>MERVFRQLEKLEESLEHLNIETAIESRLPRWILKKIYQQREEDSKLDDDGKYPTYLPKDHSTTELLIQQKHEELCRAGNAHTLSELRREFWILKERIEIKKILNQCMACKCWNPKSSYHLCQIFLNRESHAPRPSDKLD</sequence>
<evidence type="ECO:0000313" key="2">
    <source>
        <dbReference type="Proteomes" id="UP000095285"/>
    </source>
</evidence>
<dbReference type="WBParaSite" id="EN70_11758">
    <property type="protein sequence ID" value="EN70_11758"/>
    <property type="gene ID" value="EN70_11758"/>
</dbReference>
<dbReference type="Proteomes" id="UP000095285">
    <property type="component" value="Unassembled WGS sequence"/>
</dbReference>
<dbReference type="Pfam" id="PF17921">
    <property type="entry name" value="Integrase_H2C2"/>
    <property type="match status" value="1"/>
</dbReference>
<dbReference type="InterPro" id="IPR041588">
    <property type="entry name" value="Integrase_H2C2"/>
</dbReference>
<feature type="domain" description="Integrase zinc-binding" evidence="1">
    <location>
        <begin position="59"/>
        <end position="114"/>
    </location>
</feature>
<evidence type="ECO:0000259" key="1">
    <source>
        <dbReference type="Pfam" id="PF17921"/>
    </source>
</evidence>
<dbReference type="PANTHER" id="PTHR47331:SF5">
    <property type="entry name" value="RIBONUCLEASE H"/>
    <property type="match status" value="1"/>
</dbReference>
<keyword evidence="2" id="KW-1185">Reference proteome</keyword>
<protein>
    <submittedName>
        <fullName evidence="3">Integrase_H2C2 domain-containing protein</fullName>
    </submittedName>
</protein>